<evidence type="ECO:0000313" key="3">
    <source>
        <dbReference type="Proteomes" id="UP000037460"/>
    </source>
</evidence>
<dbReference type="EMBL" id="JWZX01000725">
    <property type="protein sequence ID" value="KOO35862.1"/>
    <property type="molecule type" value="Genomic_DNA"/>
</dbReference>
<keyword evidence="1" id="KW-0812">Transmembrane</keyword>
<organism evidence="2 3">
    <name type="scientific">Chrysochromulina tobinii</name>
    <dbReference type="NCBI Taxonomy" id="1460289"/>
    <lineage>
        <taxon>Eukaryota</taxon>
        <taxon>Haptista</taxon>
        <taxon>Haptophyta</taxon>
        <taxon>Prymnesiophyceae</taxon>
        <taxon>Prymnesiales</taxon>
        <taxon>Chrysochromulinaceae</taxon>
        <taxon>Chrysochromulina</taxon>
    </lineage>
</organism>
<dbReference type="Proteomes" id="UP000037460">
    <property type="component" value="Unassembled WGS sequence"/>
</dbReference>
<keyword evidence="3" id="KW-1185">Reference proteome</keyword>
<feature type="transmembrane region" description="Helical" evidence="1">
    <location>
        <begin position="317"/>
        <end position="334"/>
    </location>
</feature>
<sequence>MRYLAKPILIASIVDIVANLVVLEFLDRGGPDWFILLSFISTLVAIGVCLKDVRKPASIRPRFSLAHGIFLVSVLYHAAFKASRLDSFIWKRLEDGGMPSDWVPTQVILQISVVLRNSGTTDALIAKLTKGHNSYLAQCVRCLSGKVADESLKGIDYSKDPLLRLQYLARVGWQFDLADLAALIATPTIVSFFVWRDSYYTLQGTSIYVRPCDLTNLWSRFAVLLLIKPAASTFARNLLRTKMRKTLLGKETMHGKSQLAAKIMAERKIKRGADGDEQVRKAFASVYVDEELAAVEEELSLSGLKFAVTRMRAMKKWNFYLTVIILTLFSAFQVRIEGPANPYEEGVAYTFSDCHEDNGFSALPLSSVWLYVPPSIIASVDCDLVEAIKLNVCQDEWANNTQADVCLETQLLAGWTEPEFDILFDETAFNYTSWNRSDCEEILG</sequence>
<gene>
    <name evidence="2" type="ORF">Ctob_011630</name>
</gene>
<evidence type="ECO:0000313" key="2">
    <source>
        <dbReference type="EMBL" id="KOO35862.1"/>
    </source>
</evidence>
<evidence type="ECO:0000256" key="1">
    <source>
        <dbReference type="SAM" id="Phobius"/>
    </source>
</evidence>
<protein>
    <submittedName>
        <fullName evidence="2">Uncharacterized protein</fullName>
    </submittedName>
</protein>
<keyword evidence="1" id="KW-1133">Transmembrane helix</keyword>
<comment type="caution">
    <text evidence="2">The sequence shown here is derived from an EMBL/GenBank/DDBJ whole genome shotgun (WGS) entry which is preliminary data.</text>
</comment>
<reference evidence="3" key="1">
    <citation type="journal article" date="2015" name="PLoS Genet.">
        <title>Genome Sequence and Transcriptome Analyses of Chrysochromulina tobin: Metabolic Tools for Enhanced Algal Fitness in the Prominent Order Prymnesiales (Haptophyceae).</title>
        <authorList>
            <person name="Hovde B.T."/>
            <person name="Deodato C.R."/>
            <person name="Hunsperger H.M."/>
            <person name="Ryken S.A."/>
            <person name="Yost W."/>
            <person name="Jha R.K."/>
            <person name="Patterson J."/>
            <person name="Monnat R.J. Jr."/>
            <person name="Barlow S.B."/>
            <person name="Starkenburg S.R."/>
            <person name="Cattolico R.A."/>
        </authorList>
    </citation>
    <scope>NUCLEOTIDE SEQUENCE</scope>
    <source>
        <strain evidence="3">CCMP291</strain>
    </source>
</reference>
<dbReference type="AlphaFoldDB" id="A0A0M0KB90"/>
<name>A0A0M0KB90_9EUKA</name>
<keyword evidence="1" id="KW-0472">Membrane</keyword>
<proteinExistence type="predicted"/>
<feature type="transmembrane region" description="Helical" evidence="1">
    <location>
        <begin position="62"/>
        <end position="80"/>
    </location>
</feature>
<feature type="transmembrane region" description="Helical" evidence="1">
    <location>
        <begin position="7"/>
        <end position="26"/>
    </location>
</feature>
<feature type="transmembrane region" description="Helical" evidence="1">
    <location>
        <begin position="32"/>
        <end position="50"/>
    </location>
</feature>
<accession>A0A0M0KB90</accession>